<name>A0A1A9HYP8_9BACT</name>
<proteinExistence type="predicted"/>
<organism evidence="1 2">
    <name type="scientific">Niabella ginsenosidivorans</name>
    <dbReference type="NCBI Taxonomy" id="1176587"/>
    <lineage>
        <taxon>Bacteria</taxon>
        <taxon>Pseudomonadati</taxon>
        <taxon>Bacteroidota</taxon>
        <taxon>Chitinophagia</taxon>
        <taxon>Chitinophagales</taxon>
        <taxon>Chitinophagaceae</taxon>
        <taxon>Niabella</taxon>
    </lineage>
</organism>
<dbReference type="AlphaFoldDB" id="A0A1A9HYP8"/>
<evidence type="ECO:0008006" key="3">
    <source>
        <dbReference type="Google" id="ProtNLM"/>
    </source>
</evidence>
<dbReference type="STRING" id="1176587.A8C56_05550"/>
<dbReference type="InterPro" id="IPR036374">
    <property type="entry name" value="OxRdtase_Mopterin-bd_sf"/>
</dbReference>
<protein>
    <recommendedName>
        <fullName evidence="3">Molybdopterin-binding protein</fullName>
    </recommendedName>
</protein>
<dbReference type="EMBL" id="CP015772">
    <property type="protein sequence ID" value="ANH80527.1"/>
    <property type="molecule type" value="Genomic_DNA"/>
</dbReference>
<evidence type="ECO:0000313" key="1">
    <source>
        <dbReference type="EMBL" id="ANH80527.1"/>
    </source>
</evidence>
<gene>
    <name evidence="1" type="ORF">A8C56_05550</name>
</gene>
<dbReference type="RefSeq" id="WP_067753148.1">
    <property type="nucleotide sequence ID" value="NZ_CP015772.1"/>
</dbReference>
<dbReference type="Proteomes" id="UP000077667">
    <property type="component" value="Chromosome"/>
</dbReference>
<reference evidence="1 2" key="1">
    <citation type="submission" date="2016-05" db="EMBL/GenBank/DDBJ databases">
        <title>Niabella ginsenosidivorans BS26 whole genome sequencing.</title>
        <authorList>
            <person name="Im W.T."/>
            <person name="Siddiqi M.Z."/>
        </authorList>
    </citation>
    <scope>NUCLEOTIDE SEQUENCE [LARGE SCALE GENOMIC DNA]</scope>
    <source>
        <strain evidence="1 2">BS26</strain>
    </source>
</reference>
<dbReference type="KEGG" id="nia:A8C56_05550"/>
<evidence type="ECO:0000313" key="2">
    <source>
        <dbReference type="Proteomes" id="UP000077667"/>
    </source>
</evidence>
<dbReference type="OrthoDB" id="5366082at2"/>
<dbReference type="SUPFAM" id="SSF56524">
    <property type="entry name" value="Oxidoreductase molybdopterin-binding domain"/>
    <property type="match status" value="1"/>
</dbReference>
<sequence length="174" mass="19690">MKQLITIMLMLLCIATRGQKAIEATNEFLVTGAVTNELKFTLAAIERSPSGPIPDIVITNHKGEPRDTLKQLKGVLVKDLLKDIPLKEDNLKRFSEFYFTFVASDQYKVVYSWNEIFNSPTGNHIFIVTSINGEALQDMRSRILVVTPTDFKTGRRFIKCLSKVVVSRAEQEQP</sequence>
<accession>A0A1A9HYP8</accession>
<dbReference type="Gene3D" id="3.90.420.10">
    <property type="entry name" value="Oxidoreductase, molybdopterin-binding domain"/>
    <property type="match status" value="1"/>
</dbReference>
<keyword evidence="2" id="KW-1185">Reference proteome</keyword>